<keyword evidence="2" id="KW-1185">Reference proteome</keyword>
<proteinExistence type="predicted"/>
<name>A0A2W1BCP4_HELAM</name>
<protein>
    <submittedName>
        <fullName evidence="1">Uncharacterized protein</fullName>
    </submittedName>
</protein>
<dbReference type="Proteomes" id="UP000249218">
    <property type="component" value="Unassembled WGS sequence"/>
</dbReference>
<dbReference type="EMBL" id="KZ150133">
    <property type="protein sequence ID" value="PZC73032.1"/>
    <property type="molecule type" value="Genomic_DNA"/>
</dbReference>
<reference evidence="1 2" key="1">
    <citation type="journal article" date="2017" name="BMC Biol.">
        <title>Genomic innovations, transcriptional plasticity and gene loss underlying the evolution and divergence of two highly polyphagous and invasive Helicoverpa pest species.</title>
        <authorList>
            <person name="Pearce S.L."/>
            <person name="Clarke D.F."/>
            <person name="East P.D."/>
            <person name="Elfekih S."/>
            <person name="Gordon K.H."/>
            <person name="Jermiin L.S."/>
            <person name="McGaughran A."/>
            <person name="Oakeshott J.G."/>
            <person name="Papanikolaou A."/>
            <person name="Perera O.P."/>
            <person name="Rane R.V."/>
            <person name="Richards S."/>
            <person name="Tay W.T."/>
            <person name="Walsh T.K."/>
            <person name="Anderson A."/>
            <person name="Anderson C.J."/>
            <person name="Asgari S."/>
            <person name="Board P.G."/>
            <person name="Bretschneider A."/>
            <person name="Campbell P.M."/>
            <person name="Chertemps T."/>
            <person name="Christeller J.T."/>
            <person name="Coppin C.W."/>
            <person name="Downes S.J."/>
            <person name="Duan G."/>
            <person name="Farnsworth C.A."/>
            <person name="Good R.T."/>
            <person name="Han L.B."/>
            <person name="Han Y.C."/>
            <person name="Hatje K."/>
            <person name="Horne I."/>
            <person name="Huang Y.P."/>
            <person name="Hughes D.S."/>
            <person name="Jacquin-Joly E."/>
            <person name="James W."/>
            <person name="Jhangiani S."/>
            <person name="Kollmar M."/>
            <person name="Kuwar S.S."/>
            <person name="Li S."/>
            <person name="Liu N.Y."/>
            <person name="Maibeche M.T."/>
            <person name="Miller J.R."/>
            <person name="Montagne N."/>
            <person name="Perry T."/>
            <person name="Qu J."/>
            <person name="Song S.V."/>
            <person name="Sutton G.G."/>
            <person name="Vogel H."/>
            <person name="Walenz B.P."/>
            <person name="Xu W."/>
            <person name="Zhang H.J."/>
            <person name="Zou Z."/>
            <person name="Batterham P."/>
            <person name="Edwards O.R."/>
            <person name="Feyereisen R."/>
            <person name="Gibbs R.A."/>
            <person name="Heckel D.G."/>
            <person name="McGrath A."/>
            <person name="Robin C."/>
            <person name="Scherer S.E."/>
            <person name="Worley K.C."/>
            <person name="Wu Y.D."/>
        </authorList>
    </citation>
    <scope>NUCLEOTIDE SEQUENCE [LARGE SCALE GENOMIC DNA]</scope>
    <source>
        <strain evidence="1">Harm_GR_Male_#8</strain>
        <tissue evidence="1">Whole organism</tissue>
    </source>
</reference>
<gene>
    <name evidence="1" type="primary">HaOG210171</name>
    <name evidence="1" type="ORF">B5X24_HaOG210171</name>
</gene>
<dbReference type="AlphaFoldDB" id="A0A2W1BCP4"/>
<sequence length="90" mass="10861">MFLLEPFVYQARCNSFKQSRGWKCLEFKEKDLCSWRVWLVTWSKPWPDKNVDRSPYYAEPIKSHDEIKHRNPPRSGNAFKALISSYFFIL</sequence>
<evidence type="ECO:0000313" key="2">
    <source>
        <dbReference type="Proteomes" id="UP000249218"/>
    </source>
</evidence>
<accession>A0A2W1BCP4</accession>
<evidence type="ECO:0000313" key="1">
    <source>
        <dbReference type="EMBL" id="PZC73032.1"/>
    </source>
</evidence>
<organism evidence="1 2">
    <name type="scientific">Helicoverpa armigera</name>
    <name type="common">Cotton bollworm</name>
    <name type="synonym">Heliothis armigera</name>
    <dbReference type="NCBI Taxonomy" id="29058"/>
    <lineage>
        <taxon>Eukaryota</taxon>
        <taxon>Metazoa</taxon>
        <taxon>Ecdysozoa</taxon>
        <taxon>Arthropoda</taxon>
        <taxon>Hexapoda</taxon>
        <taxon>Insecta</taxon>
        <taxon>Pterygota</taxon>
        <taxon>Neoptera</taxon>
        <taxon>Endopterygota</taxon>
        <taxon>Lepidoptera</taxon>
        <taxon>Glossata</taxon>
        <taxon>Ditrysia</taxon>
        <taxon>Noctuoidea</taxon>
        <taxon>Noctuidae</taxon>
        <taxon>Heliothinae</taxon>
        <taxon>Helicoverpa</taxon>
    </lineage>
</organism>